<evidence type="ECO:0000313" key="3">
    <source>
        <dbReference type="Proteomes" id="UP001610335"/>
    </source>
</evidence>
<evidence type="ECO:0000313" key="2">
    <source>
        <dbReference type="EMBL" id="KAL2811736.1"/>
    </source>
</evidence>
<comment type="caution">
    <text evidence="2">The sequence shown here is derived from an EMBL/GenBank/DDBJ whole genome shotgun (WGS) entry which is preliminary data.</text>
</comment>
<organism evidence="2 3">
    <name type="scientific">Aspergillus cavernicola</name>
    <dbReference type="NCBI Taxonomy" id="176166"/>
    <lineage>
        <taxon>Eukaryota</taxon>
        <taxon>Fungi</taxon>
        <taxon>Dikarya</taxon>
        <taxon>Ascomycota</taxon>
        <taxon>Pezizomycotina</taxon>
        <taxon>Eurotiomycetes</taxon>
        <taxon>Eurotiomycetidae</taxon>
        <taxon>Eurotiales</taxon>
        <taxon>Aspergillaceae</taxon>
        <taxon>Aspergillus</taxon>
        <taxon>Aspergillus subgen. Nidulantes</taxon>
    </lineage>
</organism>
<feature type="chain" id="PRO_5045752882" evidence="1">
    <location>
        <begin position="18"/>
        <end position="162"/>
    </location>
</feature>
<reference evidence="2 3" key="1">
    <citation type="submission" date="2024-07" db="EMBL/GenBank/DDBJ databases">
        <title>Section-level genome sequencing and comparative genomics of Aspergillus sections Usti and Cavernicolus.</title>
        <authorList>
            <consortium name="Lawrence Berkeley National Laboratory"/>
            <person name="Nybo J.L."/>
            <person name="Vesth T.C."/>
            <person name="Theobald S."/>
            <person name="Frisvad J.C."/>
            <person name="Larsen T.O."/>
            <person name="Kjaerboelling I."/>
            <person name="Rothschild-Mancinelli K."/>
            <person name="Lyhne E.K."/>
            <person name="Kogle M.E."/>
            <person name="Barry K."/>
            <person name="Clum A."/>
            <person name="Na H."/>
            <person name="Ledsgaard L."/>
            <person name="Lin J."/>
            <person name="Lipzen A."/>
            <person name="Kuo A."/>
            <person name="Riley R."/>
            <person name="Mondo S."/>
            <person name="LaButti K."/>
            <person name="Haridas S."/>
            <person name="Pangalinan J."/>
            <person name="Salamov A.A."/>
            <person name="Simmons B.A."/>
            <person name="Magnuson J.K."/>
            <person name="Chen J."/>
            <person name="Drula E."/>
            <person name="Henrissat B."/>
            <person name="Wiebenga A."/>
            <person name="Lubbers R.J."/>
            <person name="Gomes A.C."/>
            <person name="Makela M.R."/>
            <person name="Stajich J."/>
            <person name="Grigoriev I.V."/>
            <person name="Mortensen U.H."/>
            <person name="De vries R.P."/>
            <person name="Baker S.E."/>
            <person name="Andersen M.R."/>
        </authorList>
    </citation>
    <scope>NUCLEOTIDE SEQUENCE [LARGE SCALE GENOMIC DNA]</scope>
    <source>
        <strain evidence="2 3">CBS 600.67</strain>
    </source>
</reference>
<dbReference type="Proteomes" id="UP001610335">
    <property type="component" value="Unassembled WGS sequence"/>
</dbReference>
<keyword evidence="3" id="KW-1185">Reference proteome</keyword>
<sequence length="162" mass="18022">MSLLLFTIVSQIVLLDARWIQLTFHIPERDRNPVLAHSVVCGFNACDSESPEYTDPDVVQSPLLKGVRDPVYLRADSRYVLQVQGAPLCSRHAVLTKPVRVTLLKKISQQTPSLKTILCSQEKLPLMEKITLRKGVGGTYARKKLLGTPQFAPVVTITMQAV</sequence>
<name>A0ABR4H8H4_9EURO</name>
<dbReference type="EMBL" id="JBFXLS010000222">
    <property type="protein sequence ID" value="KAL2811736.1"/>
    <property type="molecule type" value="Genomic_DNA"/>
</dbReference>
<evidence type="ECO:0000256" key="1">
    <source>
        <dbReference type="SAM" id="SignalP"/>
    </source>
</evidence>
<gene>
    <name evidence="2" type="ORF">BDW59DRAFT_167957</name>
</gene>
<keyword evidence="1" id="KW-0732">Signal</keyword>
<feature type="signal peptide" evidence="1">
    <location>
        <begin position="1"/>
        <end position="17"/>
    </location>
</feature>
<protein>
    <submittedName>
        <fullName evidence="2">Uncharacterized protein</fullName>
    </submittedName>
</protein>
<accession>A0ABR4H8H4</accession>
<proteinExistence type="predicted"/>